<dbReference type="Gene3D" id="3.40.50.300">
    <property type="entry name" value="P-loop containing nucleotide triphosphate hydrolases"/>
    <property type="match status" value="1"/>
</dbReference>
<dbReference type="EMBL" id="JARK01001370">
    <property type="protein sequence ID" value="EYC16137.1"/>
    <property type="molecule type" value="Genomic_DNA"/>
</dbReference>
<evidence type="ECO:0008006" key="3">
    <source>
        <dbReference type="Google" id="ProtNLM"/>
    </source>
</evidence>
<dbReference type="Proteomes" id="UP000024635">
    <property type="component" value="Unassembled WGS sequence"/>
</dbReference>
<dbReference type="OrthoDB" id="5829348at2759"/>
<name>A0A016UMR6_9BILA</name>
<proteinExistence type="predicted"/>
<accession>A0A016UMR6</accession>
<reference evidence="2" key="1">
    <citation type="journal article" date="2015" name="Nat. Genet.">
        <title>The genome and transcriptome of the zoonotic hookworm Ancylostoma ceylanicum identify infection-specific gene families.</title>
        <authorList>
            <person name="Schwarz E.M."/>
            <person name="Hu Y."/>
            <person name="Antoshechkin I."/>
            <person name="Miller M.M."/>
            <person name="Sternberg P.W."/>
            <person name="Aroian R.V."/>
        </authorList>
    </citation>
    <scope>NUCLEOTIDE SEQUENCE</scope>
    <source>
        <strain evidence="2">HY135</strain>
    </source>
</reference>
<evidence type="ECO:0000313" key="2">
    <source>
        <dbReference type="Proteomes" id="UP000024635"/>
    </source>
</evidence>
<comment type="caution">
    <text evidence="1">The sequence shown here is derived from an EMBL/GenBank/DDBJ whole genome shotgun (WGS) entry which is preliminary data.</text>
</comment>
<gene>
    <name evidence="1" type="primary">Acey_s0034.g2818</name>
    <name evidence="1" type="ORF">Y032_0034g2818</name>
</gene>
<dbReference type="AlphaFoldDB" id="A0A016UMR6"/>
<protein>
    <recommendedName>
        <fullName evidence="3">Adenylate kinase</fullName>
    </recommendedName>
</protein>
<keyword evidence="2" id="KW-1185">Reference proteome</keyword>
<sequence length="138" mass="15000">MGCAPSGPQEANQSLDERFAAPAPLAVSIGSGVRRGDGLQHHIIFIFGGPGSQKGLVIEELIHRFGFVAISVEDIIFNYLPSKVANTVETISDIQKMLKVCCLVAYGEHQERSRKNCHPPAILKWTSLLGTSGYALFY</sequence>
<dbReference type="InterPro" id="IPR027417">
    <property type="entry name" value="P-loop_NTPase"/>
</dbReference>
<evidence type="ECO:0000313" key="1">
    <source>
        <dbReference type="EMBL" id="EYC16137.1"/>
    </source>
</evidence>
<organism evidence="1 2">
    <name type="scientific">Ancylostoma ceylanicum</name>
    <dbReference type="NCBI Taxonomy" id="53326"/>
    <lineage>
        <taxon>Eukaryota</taxon>
        <taxon>Metazoa</taxon>
        <taxon>Ecdysozoa</taxon>
        <taxon>Nematoda</taxon>
        <taxon>Chromadorea</taxon>
        <taxon>Rhabditida</taxon>
        <taxon>Rhabditina</taxon>
        <taxon>Rhabditomorpha</taxon>
        <taxon>Strongyloidea</taxon>
        <taxon>Ancylostomatidae</taxon>
        <taxon>Ancylostomatinae</taxon>
        <taxon>Ancylostoma</taxon>
    </lineage>
</organism>